<sequence>MGDQTGEYHSGYVQNNWLAFCVDDAQRYHWLGDWRYFLLECDLSTDDTGQASLRNFQQQLAHHYAKTERGYQDRKAKYLAKGCLPCPWSDEPFPLVEQLGGTAAYDNWCCMGRREAVPVNIDDRDDVYPMTPDGERFQFVCSVDASHYGDYGALILLFYHPGLRIALQTFNWS</sequence>
<proteinExistence type="predicted"/>
<comment type="caution">
    <text evidence="1">The sequence shown here is derived from an EMBL/GenBank/DDBJ whole genome shotgun (WGS) entry which is preliminary data.</text>
</comment>
<name>A0A8J7KBB7_9NEIS</name>
<accession>A0A8J7KBB7</accession>
<reference evidence="1 2" key="1">
    <citation type="submission" date="2020-10" db="EMBL/GenBank/DDBJ databases">
        <title>The genome sequence of Chitinilyticum litopenaei 4Y14.</title>
        <authorList>
            <person name="Liu Y."/>
        </authorList>
    </citation>
    <scope>NUCLEOTIDE SEQUENCE [LARGE SCALE GENOMIC DNA]</scope>
    <source>
        <strain evidence="1 2">4Y14</strain>
    </source>
</reference>
<dbReference type="EMBL" id="JADFUA010000006">
    <property type="protein sequence ID" value="MBE9610069.1"/>
    <property type="molecule type" value="Genomic_DNA"/>
</dbReference>
<evidence type="ECO:0000313" key="2">
    <source>
        <dbReference type="Proteomes" id="UP000604481"/>
    </source>
</evidence>
<gene>
    <name evidence="1" type="ORF">INR99_12030</name>
</gene>
<dbReference type="Proteomes" id="UP000604481">
    <property type="component" value="Unassembled WGS sequence"/>
</dbReference>
<keyword evidence="2" id="KW-1185">Reference proteome</keyword>
<evidence type="ECO:0000313" key="1">
    <source>
        <dbReference type="EMBL" id="MBE9610069.1"/>
    </source>
</evidence>
<dbReference type="AlphaFoldDB" id="A0A8J7KBB7"/>
<protein>
    <submittedName>
        <fullName evidence="1">Uncharacterized protein</fullName>
    </submittedName>
</protein>
<organism evidence="1 2">
    <name type="scientific">Chitinilyticum piscinae</name>
    <dbReference type="NCBI Taxonomy" id="2866724"/>
    <lineage>
        <taxon>Bacteria</taxon>
        <taxon>Pseudomonadati</taxon>
        <taxon>Pseudomonadota</taxon>
        <taxon>Betaproteobacteria</taxon>
        <taxon>Neisseriales</taxon>
        <taxon>Chitinibacteraceae</taxon>
        <taxon>Chitinilyticum</taxon>
    </lineage>
</organism>